<keyword evidence="6 12" id="KW-0547">Nucleotide-binding</keyword>
<feature type="domain" description="Mur ligase central" evidence="16">
    <location>
        <begin position="105"/>
        <end position="302"/>
    </location>
</feature>
<keyword evidence="8 12" id="KW-0133">Cell shape</keyword>
<keyword evidence="3 12" id="KW-0963">Cytoplasm</keyword>
<comment type="pathway">
    <text evidence="1 12 13">Cell wall biogenesis; peptidoglycan biosynthesis.</text>
</comment>
<evidence type="ECO:0000256" key="10">
    <source>
        <dbReference type="ARBA" id="ARBA00023306"/>
    </source>
</evidence>
<dbReference type="GO" id="GO:0008765">
    <property type="term" value="F:UDP-N-acetylmuramoylalanyl-D-glutamate-2,6-diaminopimelate ligase activity"/>
    <property type="evidence" value="ECO:0007669"/>
    <property type="project" value="UniProtKB-UniRule"/>
</dbReference>
<dbReference type="InterPro" id="IPR018109">
    <property type="entry name" value="Folylpolyglutamate_synth_CS"/>
</dbReference>
<comment type="function">
    <text evidence="12">Catalyzes the addition of meso-diaminopimelic acid to the nucleotide precursor UDP-N-acetylmuramoyl-L-alanyl-D-glutamate (UMAG) in the biosynthesis of bacterial cell-wall peptidoglycan.</text>
</comment>
<evidence type="ECO:0000256" key="8">
    <source>
        <dbReference type="ARBA" id="ARBA00022960"/>
    </source>
</evidence>
<feature type="binding site" evidence="12">
    <location>
        <position position="185"/>
    </location>
    <ligand>
        <name>UDP-N-acetyl-alpha-D-muramoyl-L-alanyl-D-glutamate</name>
        <dbReference type="ChEBI" id="CHEBI:83900"/>
    </ligand>
</feature>
<proteinExistence type="inferred from homology"/>
<dbReference type="GO" id="GO:0051301">
    <property type="term" value="P:cell division"/>
    <property type="evidence" value="ECO:0007669"/>
    <property type="project" value="UniProtKB-KW"/>
</dbReference>
<dbReference type="SUPFAM" id="SSF53623">
    <property type="entry name" value="MurD-like peptide ligases, catalytic domain"/>
    <property type="match status" value="1"/>
</dbReference>
<evidence type="ECO:0000256" key="3">
    <source>
        <dbReference type="ARBA" id="ARBA00022490"/>
    </source>
</evidence>
<evidence type="ECO:0000256" key="9">
    <source>
        <dbReference type="ARBA" id="ARBA00022984"/>
    </source>
</evidence>
<dbReference type="GO" id="GO:0071555">
    <property type="term" value="P:cell wall organization"/>
    <property type="evidence" value="ECO:0007669"/>
    <property type="project" value="UniProtKB-KW"/>
</dbReference>
<keyword evidence="10 12" id="KW-0131">Cell cycle</keyword>
<feature type="binding site" evidence="12">
    <location>
        <position position="177"/>
    </location>
    <ligand>
        <name>UDP-N-acetyl-alpha-D-muramoyl-L-alanyl-D-glutamate</name>
        <dbReference type="ChEBI" id="CHEBI:83900"/>
    </ligand>
</feature>
<sequence length="480" mass="51727">MKLQDLLQGLAPLEFHADPETEITGVAHDSRAVQPGNLFVAISGFDTDGHKYIPMALERGAAAVLCEKAPEAGSYVRVADTRLGLAQVGANWYGHPARQMTMIGVTGTNGKTTTTYLVKHILEDCLGAKVGLVGTIQNMIGSEVLHTERTTPESLELQALFRQMADAGCTHVVMEVSSHALSLHRVGGVTFDVGLFTNLTQDHLDFHHTMEEYGRAKALLFQQSRVGLVNTDDPWAPLLMEGAACPIHTYAARRDADLRALDIDLEPHGVAFTARWQGSETPCRLGIPGAFSVYNALGALGIALALGIPPQQAAASLATAQGVKGRAEVVPTPGKDYTVLIDYSHTPDSLENILKTVKEFARGRVIAVFGCGGDRDPIKRPIMGKIAVDLADHVVVTSDNPRTEDPMAIIDQILVGTRDSATPVTVIENRRQAIRWAMDHAGAGDVIVLAGKGHETYQEIGHEKFHLDEREEVAAHLMGN</sequence>
<dbReference type="GO" id="GO:0005737">
    <property type="term" value="C:cytoplasm"/>
    <property type="evidence" value="ECO:0007669"/>
    <property type="project" value="UniProtKB-SubCell"/>
</dbReference>
<evidence type="ECO:0000259" key="14">
    <source>
        <dbReference type="Pfam" id="PF01225"/>
    </source>
</evidence>
<evidence type="ECO:0000256" key="11">
    <source>
        <dbReference type="ARBA" id="ARBA00023316"/>
    </source>
</evidence>
<feature type="domain" description="Mur ligase C-terminal" evidence="15">
    <location>
        <begin position="325"/>
        <end position="453"/>
    </location>
</feature>
<dbReference type="EMBL" id="DVHE01000048">
    <property type="protein sequence ID" value="HIR50863.1"/>
    <property type="molecule type" value="Genomic_DNA"/>
</dbReference>
<evidence type="ECO:0000256" key="6">
    <source>
        <dbReference type="ARBA" id="ARBA00022741"/>
    </source>
</evidence>
<comment type="subcellular location">
    <subcellularLocation>
        <location evidence="12 13">Cytoplasm</location>
    </subcellularLocation>
</comment>
<keyword evidence="9 12" id="KW-0573">Peptidoglycan synthesis</keyword>
<keyword evidence="12" id="KW-0460">Magnesium</keyword>
<evidence type="ECO:0000256" key="2">
    <source>
        <dbReference type="ARBA" id="ARBA00005898"/>
    </source>
</evidence>
<evidence type="ECO:0000259" key="15">
    <source>
        <dbReference type="Pfam" id="PF02875"/>
    </source>
</evidence>
<dbReference type="InterPro" id="IPR004101">
    <property type="entry name" value="Mur_ligase_C"/>
</dbReference>
<dbReference type="GO" id="GO:0008360">
    <property type="term" value="P:regulation of cell shape"/>
    <property type="evidence" value="ECO:0007669"/>
    <property type="project" value="UniProtKB-KW"/>
</dbReference>
<evidence type="ECO:0000256" key="5">
    <source>
        <dbReference type="ARBA" id="ARBA00022618"/>
    </source>
</evidence>
<feature type="binding site" evidence="12">
    <location>
        <begin position="107"/>
        <end position="113"/>
    </location>
    <ligand>
        <name>ATP</name>
        <dbReference type="ChEBI" id="CHEBI:30616"/>
    </ligand>
</feature>
<dbReference type="InterPro" id="IPR005761">
    <property type="entry name" value="UDP-N-AcMur-Glu-dNH2Pim_ligase"/>
</dbReference>
<dbReference type="Pfam" id="PF08245">
    <property type="entry name" value="Mur_ligase_M"/>
    <property type="match status" value="1"/>
</dbReference>
<keyword evidence="7 12" id="KW-0067">ATP-binding</keyword>
<evidence type="ECO:0000313" key="18">
    <source>
        <dbReference type="Proteomes" id="UP000824239"/>
    </source>
</evidence>
<dbReference type="HAMAP" id="MF_00208">
    <property type="entry name" value="MurE"/>
    <property type="match status" value="1"/>
</dbReference>
<comment type="cofactor">
    <cofactor evidence="12">
        <name>Mg(2+)</name>
        <dbReference type="ChEBI" id="CHEBI:18420"/>
    </cofactor>
</comment>
<evidence type="ECO:0000256" key="4">
    <source>
        <dbReference type="ARBA" id="ARBA00022598"/>
    </source>
</evidence>
<keyword evidence="5 12" id="KW-0132">Cell division</keyword>
<dbReference type="GO" id="GO:0000287">
    <property type="term" value="F:magnesium ion binding"/>
    <property type="evidence" value="ECO:0007669"/>
    <property type="project" value="UniProtKB-UniRule"/>
</dbReference>
<evidence type="ECO:0000256" key="12">
    <source>
        <dbReference type="HAMAP-Rule" id="MF_00208"/>
    </source>
</evidence>
<dbReference type="SUPFAM" id="SSF53244">
    <property type="entry name" value="MurD-like peptide ligases, peptide-binding domain"/>
    <property type="match status" value="1"/>
</dbReference>
<dbReference type="Gene3D" id="3.40.1190.10">
    <property type="entry name" value="Mur-like, catalytic domain"/>
    <property type="match status" value="1"/>
</dbReference>
<evidence type="ECO:0000256" key="13">
    <source>
        <dbReference type="RuleBase" id="RU004135"/>
    </source>
</evidence>
<protein>
    <recommendedName>
        <fullName evidence="12">UDP-N-acetylmuramoyl-L-alanyl-D-glutamate--2,6-diaminopimelate ligase</fullName>
        <ecNumber evidence="12">6.3.2.13</ecNumber>
    </recommendedName>
    <alternativeName>
        <fullName evidence="12">Meso-A2pm-adding enzyme</fullName>
    </alternativeName>
    <alternativeName>
        <fullName evidence="12">Meso-diaminopimelate-adding enzyme</fullName>
    </alternativeName>
    <alternativeName>
        <fullName evidence="12">UDP-MurNAc-L-Ala-D-Glu:meso-diaminopimelate ligase</fullName>
    </alternativeName>
    <alternativeName>
        <fullName evidence="12">UDP-MurNAc-tripeptide synthetase</fullName>
    </alternativeName>
    <alternativeName>
        <fullName evidence="12">UDP-N-acetylmuramyl-tripeptide synthetase</fullName>
    </alternativeName>
</protein>
<feature type="binding site" evidence="12">
    <location>
        <begin position="399"/>
        <end position="402"/>
    </location>
    <ligand>
        <name>meso-2,6-diaminopimelate</name>
        <dbReference type="ChEBI" id="CHEBI:57791"/>
    </ligand>
</feature>
<dbReference type="InterPro" id="IPR000713">
    <property type="entry name" value="Mur_ligase_N"/>
</dbReference>
<keyword evidence="11 12" id="KW-0961">Cell wall biogenesis/degradation</keyword>
<gene>
    <name evidence="12" type="primary">murE</name>
    <name evidence="17" type="ORF">IAA53_06205</name>
</gene>
<reference evidence="17" key="2">
    <citation type="journal article" date="2021" name="PeerJ">
        <title>Extensive microbial diversity within the chicken gut microbiome revealed by metagenomics and culture.</title>
        <authorList>
            <person name="Gilroy R."/>
            <person name="Ravi A."/>
            <person name="Getino M."/>
            <person name="Pursley I."/>
            <person name="Horton D.L."/>
            <person name="Alikhan N.F."/>
            <person name="Baker D."/>
            <person name="Gharbi K."/>
            <person name="Hall N."/>
            <person name="Watson M."/>
            <person name="Adriaenssens E.M."/>
            <person name="Foster-Nyarko E."/>
            <person name="Jarju S."/>
            <person name="Secka A."/>
            <person name="Antonio M."/>
            <person name="Oren A."/>
            <person name="Chaudhuri R.R."/>
            <person name="La Ragione R."/>
            <person name="Hildebrand F."/>
            <person name="Pallen M.J."/>
        </authorList>
    </citation>
    <scope>NUCLEOTIDE SEQUENCE</scope>
    <source>
        <strain evidence="17">ChiBcec15-4380</strain>
    </source>
</reference>
<dbReference type="NCBIfam" id="TIGR01085">
    <property type="entry name" value="murE"/>
    <property type="match status" value="1"/>
</dbReference>
<comment type="caution">
    <text evidence="12">Lacks conserved residue(s) required for the propagation of feature annotation.</text>
</comment>
<evidence type="ECO:0000256" key="1">
    <source>
        <dbReference type="ARBA" id="ARBA00004752"/>
    </source>
</evidence>
<reference evidence="17" key="1">
    <citation type="submission" date="2020-10" db="EMBL/GenBank/DDBJ databases">
        <authorList>
            <person name="Gilroy R."/>
        </authorList>
    </citation>
    <scope>NUCLEOTIDE SEQUENCE</scope>
    <source>
        <strain evidence="17">ChiBcec15-4380</strain>
    </source>
</reference>
<dbReference type="Pfam" id="PF01225">
    <property type="entry name" value="Mur_ligase"/>
    <property type="match status" value="1"/>
</dbReference>
<feature type="binding site" evidence="12">
    <location>
        <begin position="150"/>
        <end position="151"/>
    </location>
    <ligand>
        <name>UDP-N-acetyl-alpha-D-muramoyl-L-alanyl-D-glutamate</name>
        <dbReference type="ChEBI" id="CHEBI:83900"/>
    </ligand>
</feature>
<comment type="catalytic activity">
    <reaction evidence="12">
        <text>UDP-N-acetyl-alpha-D-muramoyl-L-alanyl-D-glutamate + meso-2,6-diaminopimelate + ATP = UDP-N-acetyl-alpha-D-muramoyl-L-alanyl-gamma-D-glutamyl-meso-2,6-diaminopimelate + ADP + phosphate + H(+)</text>
        <dbReference type="Rhea" id="RHEA:23676"/>
        <dbReference type="ChEBI" id="CHEBI:15378"/>
        <dbReference type="ChEBI" id="CHEBI:30616"/>
        <dbReference type="ChEBI" id="CHEBI:43474"/>
        <dbReference type="ChEBI" id="CHEBI:57791"/>
        <dbReference type="ChEBI" id="CHEBI:83900"/>
        <dbReference type="ChEBI" id="CHEBI:83905"/>
        <dbReference type="ChEBI" id="CHEBI:456216"/>
        <dbReference type="EC" id="6.3.2.13"/>
    </reaction>
</comment>
<feature type="binding site" evidence="12">
    <location>
        <position position="30"/>
    </location>
    <ligand>
        <name>UDP-N-acetyl-alpha-D-muramoyl-L-alanyl-D-glutamate</name>
        <dbReference type="ChEBI" id="CHEBI:83900"/>
    </ligand>
</feature>
<dbReference type="InterPro" id="IPR013221">
    <property type="entry name" value="Mur_ligase_cen"/>
</dbReference>
<organism evidence="17 18">
    <name type="scientific">Candidatus Avoscillospira avicola</name>
    <dbReference type="NCBI Taxonomy" id="2840706"/>
    <lineage>
        <taxon>Bacteria</taxon>
        <taxon>Bacillati</taxon>
        <taxon>Bacillota</taxon>
        <taxon>Clostridia</taxon>
        <taxon>Eubacteriales</taxon>
        <taxon>Oscillospiraceae</taxon>
        <taxon>Oscillospiraceae incertae sedis</taxon>
        <taxon>Candidatus Avoscillospira</taxon>
    </lineage>
</organism>
<feature type="binding site" evidence="12">
    <location>
        <position position="451"/>
    </location>
    <ligand>
        <name>meso-2,6-diaminopimelate</name>
        <dbReference type="ChEBI" id="CHEBI:57791"/>
    </ligand>
</feature>
<dbReference type="AlphaFoldDB" id="A0A9D1DHU0"/>
<dbReference type="NCBIfam" id="NF001124">
    <property type="entry name" value="PRK00139.1-2"/>
    <property type="match status" value="1"/>
</dbReference>
<dbReference type="Pfam" id="PF02875">
    <property type="entry name" value="Mur_ligase_C"/>
    <property type="match status" value="1"/>
</dbReference>
<feature type="short sequence motif" description="Meso-diaminopimelate recognition motif" evidence="12">
    <location>
        <begin position="399"/>
        <end position="402"/>
    </location>
</feature>
<keyword evidence="4 12" id="KW-0436">Ligase</keyword>
<evidence type="ECO:0000256" key="7">
    <source>
        <dbReference type="ARBA" id="ARBA00022840"/>
    </source>
</evidence>
<feature type="binding site" evidence="12">
    <location>
        <position position="455"/>
    </location>
    <ligand>
        <name>meso-2,6-diaminopimelate</name>
        <dbReference type="ChEBI" id="CHEBI:57791"/>
    </ligand>
</feature>
<dbReference type="PANTHER" id="PTHR23135:SF4">
    <property type="entry name" value="UDP-N-ACETYLMURAMOYL-L-ALANYL-D-GLUTAMATE--2,6-DIAMINOPIMELATE LIGASE MURE HOMOLOG, CHLOROPLASTIC"/>
    <property type="match status" value="1"/>
</dbReference>
<dbReference type="InterPro" id="IPR036615">
    <property type="entry name" value="Mur_ligase_C_dom_sf"/>
</dbReference>
<feature type="modified residue" description="N6-carboxylysine" evidence="12">
    <location>
        <position position="217"/>
    </location>
</feature>
<dbReference type="PROSITE" id="PS01011">
    <property type="entry name" value="FOLYLPOLYGLU_SYNT_1"/>
    <property type="match status" value="1"/>
</dbReference>
<dbReference type="GO" id="GO:0009252">
    <property type="term" value="P:peptidoglycan biosynthetic process"/>
    <property type="evidence" value="ECO:0007669"/>
    <property type="project" value="UniProtKB-UniRule"/>
</dbReference>
<dbReference type="EC" id="6.3.2.13" evidence="12"/>
<accession>A0A9D1DHU0</accession>
<comment type="caution">
    <text evidence="17">The sequence shown here is derived from an EMBL/GenBank/DDBJ whole genome shotgun (WGS) entry which is preliminary data.</text>
</comment>
<name>A0A9D1DHU0_9FIRM</name>
<dbReference type="Proteomes" id="UP000824239">
    <property type="component" value="Unassembled WGS sequence"/>
</dbReference>
<feature type="domain" description="Mur ligase N-terminal catalytic" evidence="14">
    <location>
        <begin position="22"/>
        <end position="70"/>
    </location>
</feature>
<feature type="binding site" evidence="12">
    <location>
        <position position="375"/>
    </location>
    <ligand>
        <name>meso-2,6-diaminopimelate</name>
        <dbReference type="ChEBI" id="CHEBI:57791"/>
    </ligand>
</feature>
<dbReference type="InterPro" id="IPR036565">
    <property type="entry name" value="Mur-like_cat_sf"/>
</dbReference>
<evidence type="ECO:0000313" key="17">
    <source>
        <dbReference type="EMBL" id="HIR50863.1"/>
    </source>
</evidence>
<dbReference type="GO" id="GO:0005524">
    <property type="term" value="F:ATP binding"/>
    <property type="evidence" value="ECO:0007669"/>
    <property type="project" value="UniProtKB-UniRule"/>
</dbReference>
<dbReference type="Gene3D" id="3.90.190.20">
    <property type="entry name" value="Mur ligase, C-terminal domain"/>
    <property type="match status" value="1"/>
</dbReference>
<dbReference type="InterPro" id="IPR035911">
    <property type="entry name" value="MurE/MurF_N"/>
</dbReference>
<dbReference type="SUPFAM" id="SSF63418">
    <property type="entry name" value="MurE/MurF N-terminal domain"/>
    <property type="match status" value="1"/>
</dbReference>
<comment type="PTM">
    <text evidence="12">Carboxylation is probably crucial for Mg(2+) binding and, consequently, for the gamma-phosphate positioning of ATP.</text>
</comment>
<dbReference type="NCBIfam" id="NF001126">
    <property type="entry name" value="PRK00139.1-4"/>
    <property type="match status" value="1"/>
</dbReference>
<comment type="similarity">
    <text evidence="2 12">Belongs to the MurCDEF family. MurE subfamily.</text>
</comment>
<dbReference type="GO" id="GO:0004326">
    <property type="term" value="F:tetrahydrofolylpolyglutamate synthase activity"/>
    <property type="evidence" value="ECO:0007669"/>
    <property type="project" value="InterPro"/>
</dbReference>
<evidence type="ECO:0000259" key="16">
    <source>
        <dbReference type="Pfam" id="PF08245"/>
    </source>
</evidence>
<dbReference type="Gene3D" id="3.40.1390.10">
    <property type="entry name" value="MurE/MurF, N-terminal domain"/>
    <property type="match status" value="1"/>
</dbReference>
<dbReference type="PANTHER" id="PTHR23135">
    <property type="entry name" value="MUR LIGASE FAMILY MEMBER"/>
    <property type="match status" value="1"/>
</dbReference>